<gene>
    <name evidence="3" type="primary">coaE</name>
    <name evidence="5" type="ORF">E3T51_07455</name>
</gene>
<dbReference type="PANTHER" id="PTHR10695">
    <property type="entry name" value="DEPHOSPHO-COA KINASE-RELATED"/>
    <property type="match status" value="1"/>
</dbReference>
<dbReference type="PROSITE" id="PS51219">
    <property type="entry name" value="DPCK"/>
    <property type="match status" value="1"/>
</dbReference>
<reference evidence="5 6" key="1">
    <citation type="submission" date="2019-03" db="EMBL/GenBank/DDBJ databases">
        <title>Genomics of glacier-inhabiting Cryobacterium strains.</title>
        <authorList>
            <person name="Liu Q."/>
            <person name="Xin Y.-H."/>
        </authorList>
    </citation>
    <scope>NUCLEOTIDE SEQUENCE [LARGE SCALE GENOMIC DNA]</scope>
    <source>
        <strain evidence="5 6">Sr54</strain>
    </source>
</reference>
<accession>A0A4R9BRZ5</accession>
<comment type="function">
    <text evidence="3">Catalyzes the phosphorylation of the 3'-hydroxyl group of dephosphocoenzyme A to form coenzyme A.</text>
</comment>
<protein>
    <recommendedName>
        <fullName evidence="3 4">Dephospho-CoA kinase</fullName>
        <ecNumber evidence="3 4">2.7.1.24</ecNumber>
    </recommendedName>
    <alternativeName>
        <fullName evidence="3">Dephosphocoenzyme A kinase</fullName>
    </alternativeName>
</protein>
<dbReference type="GO" id="GO:0004140">
    <property type="term" value="F:dephospho-CoA kinase activity"/>
    <property type="evidence" value="ECO:0007669"/>
    <property type="project" value="UniProtKB-UniRule"/>
</dbReference>
<dbReference type="HAMAP" id="MF_00376">
    <property type="entry name" value="Dephospho_CoA_kinase"/>
    <property type="match status" value="1"/>
</dbReference>
<dbReference type="AlphaFoldDB" id="A0A4R9BRZ5"/>
<keyword evidence="1 3" id="KW-0547">Nucleotide-binding</keyword>
<organism evidence="5 6">
    <name type="scientific">Cryobacterium serini</name>
    <dbReference type="NCBI Taxonomy" id="1259201"/>
    <lineage>
        <taxon>Bacteria</taxon>
        <taxon>Bacillati</taxon>
        <taxon>Actinomycetota</taxon>
        <taxon>Actinomycetes</taxon>
        <taxon>Micrococcales</taxon>
        <taxon>Microbacteriaceae</taxon>
        <taxon>Cryobacterium</taxon>
    </lineage>
</organism>
<keyword evidence="3" id="KW-0173">Coenzyme A biosynthesis</keyword>
<dbReference type="GO" id="GO:0005524">
    <property type="term" value="F:ATP binding"/>
    <property type="evidence" value="ECO:0007669"/>
    <property type="project" value="UniProtKB-UniRule"/>
</dbReference>
<keyword evidence="3 5" id="KW-0418">Kinase</keyword>
<evidence type="ECO:0000256" key="3">
    <source>
        <dbReference type="HAMAP-Rule" id="MF_00376"/>
    </source>
</evidence>
<comment type="catalytic activity">
    <reaction evidence="3">
        <text>3'-dephospho-CoA + ATP = ADP + CoA + H(+)</text>
        <dbReference type="Rhea" id="RHEA:18245"/>
        <dbReference type="ChEBI" id="CHEBI:15378"/>
        <dbReference type="ChEBI" id="CHEBI:30616"/>
        <dbReference type="ChEBI" id="CHEBI:57287"/>
        <dbReference type="ChEBI" id="CHEBI:57328"/>
        <dbReference type="ChEBI" id="CHEBI:456216"/>
        <dbReference type="EC" id="2.7.1.24"/>
    </reaction>
</comment>
<dbReference type="EC" id="2.7.1.24" evidence="3 4"/>
<dbReference type="GO" id="GO:0005737">
    <property type="term" value="C:cytoplasm"/>
    <property type="evidence" value="ECO:0007669"/>
    <property type="project" value="UniProtKB-SubCell"/>
</dbReference>
<keyword evidence="2 3" id="KW-0067">ATP-binding</keyword>
<dbReference type="CDD" id="cd02022">
    <property type="entry name" value="DPCK"/>
    <property type="match status" value="1"/>
</dbReference>
<evidence type="ECO:0000313" key="5">
    <source>
        <dbReference type="EMBL" id="TFD89138.1"/>
    </source>
</evidence>
<evidence type="ECO:0000256" key="2">
    <source>
        <dbReference type="ARBA" id="ARBA00022840"/>
    </source>
</evidence>
<dbReference type="Gene3D" id="3.40.50.300">
    <property type="entry name" value="P-loop containing nucleotide triphosphate hydrolases"/>
    <property type="match status" value="1"/>
</dbReference>
<dbReference type="NCBIfam" id="TIGR00152">
    <property type="entry name" value="dephospho-CoA kinase"/>
    <property type="match status" value="1"/>
</dbReference>
<dbReference type="PANTHER" id="PTHR10695:SF46">
    <property type="entry name" value="BIFUNCTIONAL COENZYME A SYNTHASE-RELATED"/>
    <property type="match status" value="1"/>
</dbReference>
<comment type="pathway">
    <text evidence="3">Cofactor biosynthesis; coenzyme A biosynthesis; CoA from (R)-pantothenate: step 5/5.</text>
</comment>
<dbReference type="RefSeq" id="WP_134529198.1">
    <property type="nucleotide sequence ID" value="NZ_SOHN01000009.1"/>
</dbReference>
<comment type="subcellular location">
    <subcellularLocation>
        <location evidence="3">Cytoplasm</location>
    </subcellularLocation>
</comment>
<keyword evidence="3" id="KW-0963">Cytoplasm</keyword>
<dbReference type="Pfam" id="PF01121">
    <property type="entry name" value="CoaE"/>
    <property type="match status" value="1"/>
</dbReference>
<dbReference type="GO" id="GO:0015937">
    <property type="term" value="P:coenzyme A biosynthetic process"/>
    <property type="evidence" value="ECO:0007669"/>
    <property type="project" value="UniProtKB-UniRule"/>
</dbReference>
<feature type="binding site" evidence="3">
    <location>
        <begin position="11"/>
        <end position="16"/>
    </location>
    <ligand>
        <name>ATP</name>
        <dbReference type="ChEBI" id="CHEBI:30616"/>
    </ligand>
</feature>
<dbReference type="InterPro" id="IPR001977">
    <property type="entry name" value="Depp_CoAkinase"/>
</dbReference>
<comment type="similarity">
    <text evidence="3">Belongs to the CoaE family.</text>
</comment>
<dbReference type="SUPFAM" id="SSF52540">
    <property type="entry name" value="P-loop containing nucleoside triphosphate hydrolases"/>
    <property type="match status" value="1"/>
</dbReference>
<sequence length="221" mass="23303">MYLIGLTGGIASGKSTVAKRLASWGAVGIDADQLAREVVEPGTPGLAAIAAEFGDTILLADGTLNRPALGAIIFSDASRRERLNAITHPAVRRLTRDRVAAASAVDPHAIVVYDVPLLAEAIAGGLVTFDLIVVVHADAVTRIKRMVDLRGLTREEAAHRISAQASDADRLALADVVIDNNGTVEATLAQVDALWTRVRADEARTVAESDGTRTPWSARRG</sequence>
<dbReference type="InterPro" id="IPR027417">
    <property type="entry name" value="P-loop_NTPase"/>
</dbReference>
<keyword evidence="6" id="KW-1185">Reference proteome</keyword>
<comment type="caution">
    <text evidence="5">The sequence shown here is derived from an EMBL/GenBank/DDBJ whole genome shotgun (WGS) entry which is preliminary data.</text>
</comment>
<dbReference type="Proteomes" id="UP000297626">
    <property type="component" value="Unassembled WGS sequence"/>
</dbReference>
<evidence type="ECO:0000313" key="6">
    <source>
        <dbReference type="Proteomes" id="UP000297626"/>
    </source>
</evidence>
<dbReference type="EMBL" id="SOHN01000009">
    <property type="protein sequence ID" value="TFD89138.1"/>
    <property type="molecule type" value="Genomic_DNA"/>
</dbReference>
<dbReference type="NCBIfam" id="NF002879">
    <property type="entry name" value="PRK03333.1"/>
    <property type="match status" value="1"/>
</dbReference>
<keyword evidence="3 5" id="KW-0808">Transferase</keyword>
<dbReference type="UniPathway" id="UPA00241">
    <property type="reaction ID" value="UER00356"/>
</dbReference>
<evidence type="ECO:0000256" key="1">
    <source>
        <dbReference type="ARBA" id="ARBA00022741"/>
    </source>
</evidence>
<proteinExistence type="inferred from homology"/>
<name>A0A4R9BRZ5_9MICO</name>
<evidence type="ECO:0000256" key="4">
    <source>
        <dbReference type="NCBIfam" id="TIGR00152"/>
    </source>
</evidence>